<dbReference type="EnsemblMetazoa" id="XM_038198054.1">
    <property type="protein sequence ID" value="XP_038053982.1"/>
    <property type="gene ID" value="LOC119726401"/>
</dbReference>
<keyword evidence="6 10" id="KW-0472">Membrane</keyword>
<evidence type="ECO:0000256" key="9">
    <source>
        <dbReference type="RuleBase" id="RU000688"/>
    </source>
</evidence>
<comment type="similarity">
    <text evidence="9">Belongs to the G-protein coupled receptor 1 family.</text>
</comment>
<dbReference type="PROSITE" id="PS50262">
    <property type="entry name" value="G_PROTEIN_RECEP_F1_2"/>
    <property type="match status" value="2"/>
</dbReference>
<dbReference type="Pfam" id="PF00001">
    <property type="entry name" value="7tm_1"/>
    <property type="match status" value="2"/>
</dbReference>
<dbReference type="PRINTS" id="PR00237">
    <property type="entry name" value="GPCRRHODOPSN"/>
</dbReference>
<dbReference type="CDD" id="cd00637">
    <property type="entry name" value="7tm_classA_rhodopsin-like"/>
    <property type="match status" value="2"/>
</dbReference>
<keyword evidence="5 9" id="KW-0297">G-protein coupled receptor</keyword>
<keyword evidence="4 10" id="KW-1133">Transmembrane helix</keyword>
<sequence>MNIHMNSTGSSEDLSSFNASTTPTTQDRIEYNFIRCILLVITTILLLTLNPLCLVVLRHVRSIQETTKIFLRSMTIADLGVGLFRALPMTVLAISETEHIGEAFCKVLSFTDSILIYSPQTSLLLLTVDRYISVVYALRYPSLVTVKRARISVCCNMNIHMNSTGSSEDLSSFNASTTPTTEDRNEYNFIRCILLVITTILLLTLNPLCLVVLRHVRSIQETTKIFLRSMTIADLGVGLFRALPMTVLAISETEHIGKTFCQVLSFAGEMVIYSSQMSLLLLTVDRYISVVYALRYPSLVTVKRARISVCLFLFTYVLPVLTNSWLNVLIYYLRNQDCRRVTHDLLISSYRSCKRCLPLVVN</sequence>
<evidence type="ECO:0000256" key="5">
    <source>
        <dbReference type="ARBA" id="ARBA00023040"/>
    </source>
</evidence>
<keyword evidence="2" id="KW-1003">Cell membrane</keyword>
<dbReference type="InterPro" id="IPR017452">
    <property type="entry name" value="GPCR_Rhodpsn_7TM"/>
</dbReference>
<evidence type="ECO:0000259" key="11">
    <source>
        <dbReference type="PROSITE" id="PS50262"/>
    </source>
</evidence>
<reference evidence="12" key="1">
    <citation type="submission" date="2022-11" db="UniProtKB">
        <authorList>
            <consortium name="EnsemblMetazoa"/>
        </authorList>
    </citation>
    <scope>IDENTIFICATION</scope>
</reference>
<dbReference type="GO" id="GO:0005886">
    <property type="term" value="C:plasma membrane"/>
    <property type="evidence" value="ECO:0007669"/>
    <property type="project" value="UniProtKB-SubCell"/>
</dbReference>
<feature type="domain" description="G-protein coupled receptors family 1 profile" evidence="11">
    <location>
        <begin position="205"/>
        <end position="362"/>
    </location>
</feature>
<dbReference type="OrthoDB" id="10042731at2759"/>
<dbReference type="GeneID" id="119726401"/>
<keyword evidence="7 9" id="KW-0675">Receptor</keyword>
<evidence type="ECO:0000256" key="4">
    <source>
        <dbReference type="ARBA" id="ARBA00022989"/>
    </source>
</evidence>
<protein>
    <recommendedName>
        <fullName evidence="11">G-protein coupled receptors family 1 profile domain-containing protein</fullName>
    </recommendedName>
</protein>
<dbReference type="InterPro" id="IPR050569">
    <property type="entry name" value="TAAR"/>
</dbReference>
<evidence type="ECO:0000256" key="1">
    <source>
        <dbReference type="ARBA" id="ARBA00004651"/>
    </source>
</evidence>
<feature type="transmembrane region" description="Helical" evidence="10">
    <location>
        <begin position="225"/>
        <end position="250"/>
    </location>
</feature>
<evidence type="ECO:0000256" key="8">
    <source>
        <dbReference type="ARBA" id="ARBA00023224"/>
    </source>
</evidence>
<feature type="domain" description="G-protein coupled receptors family 1 profile" evidence="11">
    <location>
        <begin position="49"/>
        <end position="153"/>
    </location>
</feature>
<keyword evidence="13" id="KW-1185">Reference proteome</keyword>
<keyword evidence="3 9" id="KW-0812">Transmembrane</keyword>
<dbReference type="AlphaFoldDB" id="A0A913ZQL0"/>
<dbReference type="SUPFAM" id="SSF81321">
    <property type="entry name" value="Family A G protein-coupled receptor-like"/>
    <property type="match status" value="2"/>
</dbReference>
<name>A0A913ZQL0_PATMI</name>
<comment type="subcellular location">
    <subcellularLocation>
        <location evidence="1">Cell membrane</location>
        <topology evidence="1">Multi-pass membrane protein</topology>
    </subcellularLocation>
</comment>
<evidence type="ECO:0000313" key="13">
    <source>
        <dbReference type="Proteomes" id="UP000887568"/>
    </source>
</evidence>
<feature type="transmembrane region" description="Helical" evidence="10">
    <location>
        <begin position="309"/>
        <end position="333"/>
    </location>
</feature>
<dbReference type="OMA" id="ETEHIGK"/>
<feature type="transmembrane region" description="Helical" evidence="10">
    <location>
        <begin position="270"/>
        <end position="288"/>
    </location>
</feature>
<evidence type="ECO:0000256" key="7">
    <source>
        <dbReference type="ARBA" id="ARBA00023170"/>
    </source>
</evidence>
<feature type="transmembrane region" description="Helical" evidence="10">
    <location>
        <begin position="32"/>
        <end position="57"/>
    </location>
</feature>
<dbReference type="InterPro" id="IPR000276">
    <property type="entry name" value="GPCR_Rhodpsn"/>
</dbReference>
<dbReference type="GO" id="GO:0004930">
    <property type="term" value="F:G protein-coupled receptor activity"/>
    <property type="evidence" value="ECO:0007669"/>
    <property type="project" value="UniProtKB-KW"/>
</dbReference>
<dbReference type="Proteomes" id="UP000887568">
    <property type="component" value="Unplaced"/>
</dbReference>
<dbReference type="RefSeq" id="XP_038053982.1">
    <property type="nucleotide sequence ID" value="XM_038198054.1"/>
</dbReference>
<dbReference type="PROSITE" id="PS00237">
    <property type="entry name" value="G_PROTEIN_RECEP_F1_1"/>
    <property type="match status" value="1"/>
</dbReference>
<dbReference type="PANTHER" id="PTHR24249">
    <property type="entry name" value="HISTAMINE RECEPTOR-RELATED G-PROTEIN COUPLED RECEPTOR"/>
    <property type="match status" value="1"/>
</dbReference>
<organism evidence="12 13">
    <name type="scientific">Patiria miniata</name>
    <name type="common">Bat star</name>
    <name type="synonym">Asterina miniata</name>
    <dbReference type="NCBI Taxonomy" id="46514"/>
    <lineage>
        <taxon>Eukaryota</taxon>
        <taxon>Metazoa</taxon>
        <taxon>Echinodermata</taxon>
        <taxon>Eleutherozoa</taxon>
        <taxon>Asterozoa</taxon>
        <taxon>Asteroidea</taxon>
        <taxon>Valvatacea</taxon>
        <taxon>Valvatida</taxon>
        <taxon>Asterinidae</taxon>
        <taxon>Patiria</taxon>
    </lineage>
</organism>
<feature type="transmembrane region" description="Helical" evidence="10">
    <location>
        <begin position="188"/>
        <end position="213"/>
    </location>
</feature>
<evidence type="ECO:0000256" key="10">
    <source>
        <dbReference type="SAM" id="Phobius"/>
    </source>
</evidence>
<proteinExistence type="inferred from homology"/>
<dbReference type="Gene3D" id="1.20.1070.10">
    <property type="entry name" value="Rhodopsin 7-helix transmembrane proteins"/>
    <property type="match status" value="2"/>
</dbReference>
<evidence type="ECO:0000256" key="6">
    <source>
        <dbReference type="ARBA" id="ARBA00023136"/>
    </source>
</evidence>
<evidence type="ECO:0000256" key="3">
    <source>
        <dbReference type="ARBA" id="ARBA00022692"/>
    </source>
</evidence>
<accession>A0A913ZQL0</accession>
<evidence type="ECO:0000313" key="12">
    <source>
        <dbReference type="EnsemblMetazoa" id="XP_038053982.1"/>
    </source>
</evidence>
<evidence type="ECO:0000256" key="2">
    <source>
        <dbReference type="ARBA" id="ARBA00022475"/>
    </source>
</evidence>
<keyword evidence="8 9" id="KW-0807">Transducer</keyword>